<dbReference type="InterPro" id="IPR038570">
    <property type="entry name" value="HicA_sf"/>
</dbReference>
<name>A0A7W7WRH0_9ACTN</name>
<evidence type="ECO:0000256" key="3">
    <source>
        <dbReference type="ARBA" id="ARBA00022722"/>
    </source>
</evidence>
<dbReference type="EC" id="3.1.-.-" evidence="8"/>
<organism evidence="8 9">
    <name type="scientific">Micromonospora polyrhachis</name>
    <dbReference type="NCBI Taxonomy" id="1282883"/>
    <lineage>
        <taxon>Bacteria</taxon>
        <taxon>Bacillati</taxon>
        <taxon>Actinomycetota</taxon>
        <taxon>Actinomycetes</taxon>
        <taxon>Micromonosporales</taxon>
        <taxon>Micromonosporaceae</taxon>
        <taxon>Micromonospora</taxon>
    </lineage>
</organism>
<keyword evidence="9" id="KW-1185">Reference proteome</keyword>
<keyword evidence="3" id="KW-0540">Nuclease</keyword>
<dbReference type="GO" id="GO:0003729">
    <property type="term" value="F:mRNA binding"/>
    <property type="evidence" value="ECO:0007669"/>
    <property type="project" value="InterPro"/>
</dbReference>
<comment type="caution">
    <text evidence="8">The sequence shown here is derived from an EMBL/GenBank/DDBJ whole genome shotgun (WGS) entry which is preliminary data.</text>
</comment>
<proteinExistence type="inferred from homology"/>
<dbReference type="Proteomes" id="UP000578819">
    <property type="component" value="Unassembled WGS sequence"/>
</dbReference>
<evidence type="ECO:0000256" key="5">
    <source>
        <dbReference type="ARBA" id="ARBA00022801"/>
    </source>
</evidence>
<evidence type="ECO:0000313" key="9">
    <source>
        <dbReference type="Proteomes" id="UP000578819"/>
    </source>
</evidence>
<dbReference type="InterPro" id="IPR012933">
    <property type="entry name" value="HicA_mRNA_interferase"/>
</dbReference>
<keyword evidence="7" id="KW-0346">Stress response</keyword>
<dbReference type="Gene3D" id="3.30.920.30">
    <property type="entry name" value="Hypothetical protein"/>
    <property type="match status" value="1"/>
</dbReference>
<keyword evidence="2" id="KW-1277">Toxin-antitoxin system</keyword>
<protein>
    <submittedName>
        <fullName evidence="8">mRNA interferase HicA</fullName>
        <ecNumber evidence="8">3.1.-.-</ecNumber>
    </submittedName>
</protein>
<evidence type="ECO:0000313" key="8">
    <source>
        <dbReference type="EMBL" id="MBB4960919.1"/>
    </source>
</evidence>
<dbReference type="EMBL" id="JACHJW010000001">
    <property type="protein sequence ID" value="MBB4960919.1"/>
    <property type="molecule type" value="Genomic_DNA"/>
</dbReference>
<reference evidence="8 9" key="1">
    <citation type="submission" date="2020-08" db="EMBL/GenBank/DDBJ databases">
        <title>Sequencing the genomes of 1000 actinobacteria strains.</title>
        <authorList>
            <person name="Klenk H.-P."/>
        </authorList>
    </citation>
    <scope>NUCLEOTIDE SEQUENCE [LARGE SCALE GENOMIC DNA]</scope>
    <source>
        <strain evidence="8 9">DSM 45886</strain>
    </source>
</reference>
<dbReference type="RefSeq" id="WP_184536617.1">
    <property type="nucleotide sequence ID" value="NZ_JACHJW010000001.1"/>
</dbReference>
<dbReference type="GO" id="GO:0016787">
    <property type="term" value="F:hydrolase activity"/>
    <property type="evidence" value="ECO:0007669"/>
    <property type="project" value="UniProtKB-KW"/>
</dbReference>
<evidence type="ECO:0000256" key="6">
    <source>
        <dbReference type="ARBA" id="ARBA00022884"/>
    </source>
</evidence>
<comment type="similarity">
    <text evidence="1">Belongs to the HicA mRNA interferase family.</text>
</comment>
<keyword evidence="4" id="KW-0255">Endonuclease</keyword>
<evidence type="ECO:0000256" key="1">
    <source>
        <dbReference type="ARBA" id="ARBA00006620"/>
    </source>
</evidence>
<keyword evidence="5 8" id="KW-0378">Hydrolase</keyword>
<keyword evidence="6" id="KW-0694">RNA-binding</keyword>
<sequence>MKRVDLISVISKAAADAGCEFTLVREGGRHTVYRYGSQQFTVPRHKEINELTARAILRSLGIR</sequence>
<dbReference type="SUPFAM" id="SSF54786">
    <property type="entry name" value="YcfA/nrd intein domain"/>
    <property type="match status" value="1"/>
</dbReference>
<accession>A0A7W7WRH0</accession>
<dbReference type="GO" id="GO:0004519">
    <property type="term" value="F:endonuclease activity"/>
    <property type="evidence" value="ECO:0007669"/>
    <property type="project" value="UniProtKB-KW"/>
</dbReference>
<evidence type="ECO:0000256" key="4">
    <source>
        <dbReference type="ARBA" id="ARBA00022759"/>
    </source>
</evidence>
<dbReference type="AlphaFoldDB" id="A0A7W7WRH0"/>
<gene>
    <name evidence="8" type="ORF">FHR38_004652</name>
</gene>
<dbReference type="Pfam" id="PF07927">
    <property type="entry name" value="HicA_toxin"/>
    <property type="match status" value="1"/>
</dbReference>
<evidence type="ECO:0000256" key="7">
    <source>
        <dbReference type="ARBA" id="ARBA00023016"/>
    </source>
</evidence>
<evidence type="ECO:0000256" key="2">
    <source>
        <dbReference type="ARBA" id="ARBA00022649"/>
    </source>
</evidence>